<dbReference type="PATRIC" id="fig|34073.19.peg.1587"/>
<protein>
    <recommendedName>
        <fullName evidence="1">DUF4145 domain-containing protein</fullName>
    </recommendedName>
</protein>
<gene>
    <name evidence="2" type="ORF">VPARA_15560</name>
</gene>
<dbReference type="Proteomes" id="UP000035170">
    <property type="component" value="Unassembled WGS sequence"/>
</dbReference>
<evidence type="ECO:0000259" key="1">
    <source>
        <dbReference type="Pfam" id="PF13643"/>
    </source>
</evidence>
<evidence type="ECO:0000313" key="2">
    <source>
        <dbReference type="EMBL" id="KLN57476.1"/>
    </source>
</evidence>
<feature type="domain" description="DUF4145" evidence="1">
    <location>
        <begin position="98"/>
        <end position="173"/>
    </location>
</feature>
<comment type="caution">
    <text evidence="2">The sequence shown here is derived from an EMBL/GenBank/DDBJ whole genome shotgun (WGS) entry which is preliminary data.</text>
</comment>
<dbReference type="InterPro" id="IPR025285">
    <property type="entry name" value="DUF4145"/>
</dbReference>
<sequence>MNETRRKKFLSCHRCDTATVHSLLCRADSDVERCDAEGYKSYEPATYSIFQCDGCTRISVYIWSAFHSPLSEFGEQDYPPGFLDIRGAPAAVSLAYQQAEHVKSRSKVAYAVLARKVLDAIVKDRCAEERNLSRALNVLATRGEIPSLLAEAANHIRLFGNAAAHEANMHITEIHVQMIDKFLAVLVDHLYTAPTALKEFKVLLDMDGDEQVDV</sequence>
<dbReference type="RefSeq" id="WP_080966515.1">
    <property type="nucleotide sequence ID" value="NZ_JZWI01000007.1"/>
</dbReference>
<reference evidence="2 3" key="1">
    <citation type="submission" date="2015-03" db="EMBL/GenBank/DDBJ databases">
        <title>Genome sequence of Variovorax paradoxus TBEA6.</title>
        <authorList>
            <person name="Poehlein A."/>
            <person name="Schuldes J."/>
            <person name="Wuebbeler J.H."/>
            <person name="Hiessl S."/>
            <person name="Steinbuechel A."/>
            <person name="Daniel R."/>
        </authorList>
    </citation>
    <scope>NUCLEOTIDE SEQUENCE [LARGE SCALE GENOMIC DNA]</scope>
    <source>
        <strain evidence="2 3">TBEA6</strain>
    </source>
</reference>
<dbReference type="EMBL" id="JZWI01000007">
    <property type="protein sequence ID" value="KLN57476.1"/>
    <property type="molecule type" value="Genomic_DNA"/>
</dbReference>
<dbReference type="AlphaFoldDB" id="A0A0H2M5S2"/>
<dbReference type="Pfam" id="PF13643">
    <property type="entry name" value="DUF4145"/>
    <property type="match status" value="1"/>
</dbReference>
<accession>A0A0H2M5S2</accession>
<keyword evidence="3" id="KW-1185">Reference proteome</keyword>
<evidence type="ECO:0000313" key="3">
    <source>
        <dbReference type="Proteomes" id="UP000035170"/>
    </source>
</evidence>
<proteinExistence type="predicted"/>
<organism evidence="2 3">
    <name type="scientific">Variovorax paradoxus</name>
    <dbReference type="NCBI Taxonomy" id="34073"/>
    <lineage>
        <taxon>Bacteria</taxon>
        <taxon>Pseudomonadati</taxon>
        <taxon>Pseudomonadota</taxon>
        <taxon>Betaproteobacteria</taxon>
        <taxon>Burkholderiales</taxon>
        <taxon>Comamonadaceae</taxon>
        <taxon>Variovorax</taxon>
    </lineage>
</organism>
<name>A0A0H2M5S2_VARPD</name>